<evidence type="ECO:0000256" key="5">
    <source>
        <dbReference type="ARBA" id="ARBA00022781"/>
    </source>
</evidence>
<dbReference type="InterPro" id="IPR008689">
    <property type="entry name" value="ATP_synth_F0_dsu_mt"/>
</dbReference>
<comment type="subcellular location">
    <subcellularLocation>
        <location evidence="1 10">Mitochondrion inner membrane</location>
    </subcellularLocation>
</comment>
<dbReference type="SUPFAM" id="SSF161065">
    <property type="entry name" value="ATP synthase D chain-like"/>
    <property type="match status" value="1"/>
</dbReference>
<dbReference type="Gene3D" id="6.10.280.70">
    <property type="match status" value="1"/>
</dbReference>
<proteinExistence type="inferred from homology"/>
<sequence>MAARRITQSAINWSALGERVPEHQRAQFLLFKAKSDGYLRRVLANPEQPPAIDWSFYKSKVPIAGMVDEFQKQYSALKIPFPADTVSSLIDAQEKEIKSDIEKFKTDSNARIAEYKKELAHIASLIPYDQMTMEDYRDAYPEDALDPLNKPTFWPHTKEEQLDYVEPDSPQASSH</sequence>
<dbReference type="PANTHER" id="PTHR12700">
    <property type="entry name" value="ATP SYNTHASE SUBUNIT D, MITOCHONDRIAL"/>
    <property type="match status" value="1"/>
</dbReference>
<keyword evidence="9 10" id="KW-0472">Membrane</keyword>
<keyword evidence="5 10" id="KW-0375">Hydrogen ion transport</keyword>
<evidence type="ECO:0000256" key="8">
    <source>
        <dbReference type="ARBA" id="ARBA00023128"/>
    </source>
</evidence>
<evidence type="ECO:0000313" key="11">
    <source>
        <dbReference type="EMBL" id="CAH1155320.1"/>
    </source>
</evidence>
<dbReference type="OrthoDB" id="35799at2759"/>
<evidence type="ECO:0000256" key="7">
    <source>
        <dbReference type="ARBA" id="ARBA00023065"/>
    </source>
</evidence>
<keyword evidence="7 10" id="KW-0406">Ion transport</keyword>
<keyword evidence="12" id="KW-1185">Reference proteome</keyword>
<gene>
    <name evidence="11" type="ORF">PHAECO_LOCUS6732</name>
</gene>
<dbReference type="GO" id="GO:0015078">
    <property type="term" value="F:proton transmembrane transporter activity"/>
    <property type="evidence" value="ECO:0007669"/>
    <property type="project" value="InterPro"/>
</dbReference>
<keyword evidence="8 10" id="KW-0496">Mitochondrion</keyword>
<evidence type="ECO:0000256" key="10">
    <source>
        <dbReference type="PIRNR" id="PIRNR005514"/>
    </source>
</evidence>
<comment type="similarity">
    <text evidence="2 10">Belongs to the ATPase d subunit family.</text>
</comment>
<reference evidence="11" key="1">
    <citation type="submission" date="2022-01" db="EMBL/GenBank/DDBJ databases">
        <authorList>
            <person name="King R."/>
        </authorList>
    </citation>
    <scope>NUCLEOTIDE SEQUENCE</scope>
</reference>
<keyword evidence="4" id="KW-0138">CF(0)</keyword>
<evidence type="ECO:0000313" key="12">
    <source>
        <dbReference type="Proteomes" id="UP001153737"/>
    </source>
</evidence>
<protein>
    <recommendedName>
        <fullName evidence="10">ATP synthase subunit d, mitochondrial</fullName>
    </recommendedName>
</protein>
<dbReference type="EMBL" id="OU896708">
    <property type="protein sequence ID" value="CAH1155320.1"/>
    <property type="molecule type" value="Genomic_DNA"/>
</dbReference>
<dbReference type="GO" id="GO:0015986">
    <property type="term" value="P:proton motive force-driven ATP synthesis"/>
    <property type="evidence" value="ECO:0007669"/>
    <property type="project" value="UniProtKB-UniRule"/>
</dbReference>
<dbReference type="Pfam" id="PF05873">
    <property type="entry name" value="Mt_ATP-synt_D"/>
    <property type="match status" value="1"/>
</dbReference>
<evidence type="ECO:0000256" key="9">
    <source>
        <dbReference type="ARBA" id="ARBA00023136"/>
    </source>
</evidence>
<evidence type="ECO:0000256" key="4">
    <source>
        <dbReference type="ARBA" id="ARBA00022547"/>
    </source>
</evidence>
<dbReference type="AlphaFoldDB" id="A0A9P0DRY5"/>
<keyword evidence="3 10" id="KW-0813">Transport</keyword>
<name>A0A9P0DRY5_PHACE</name>
<accession>A0A9P0DRY5</accession>
<evidence type="ECO:0000256" key="2">
    <source>
        <dbReference type="ARBA" id="ARBA00006842"/>
    </source>
</evidence>
<comment type="function">
    <text evidence="10">Mitochondrial membrane ATP synthase (F(1)F(0) ATP synthase or Complex V) produces ATP from ADP in the presence of a proton gradient across the membrane which is generated by electron transport complexes of the respiratory chain. F-type ATPases consist of two structural domains, F(1) - containing the extramembraneous catalytic core, and F(0) - containing the membrane proton channel, linked together by a central stalk and a peripheral stalk. During catalysis, ATP synthesis in the catalytic domain of F(1) is coupled via a rotary mechanism of the central stalk subunits to proton translocation.</text>
</comment>
<evidence type="ECO:0000256" key="1">
    <source>
        <dbReference type="ARBA" id="ARBA00004273"/>
    </source>
</evidence>
<dbReference type="PIRSF" id="PIRSF005514">
    <property type="entry name" value="ATPase_F0_D_mt"/>
    <property type="match status" value="1"/>
</dbReference>
<reference evidence="11" key="2">
    <citation type="submission" date="2022-10" db="EMBL/GenBank/DDBJ databases">
        <authorList>
            <consortium name="ENA_rothamsted_submissions"/>
            <consortium name="culmorum"/>
            <person name="King R."/>
        </authorList>
    </citation>
    <scope>NUCLEOTIDE SEQUENCE</scope>
</reference>
<organism evidence="11 12">
    <name type="scientific">Phaedon cochleariae</name>
    <name type="common">Mustard beetle</name>
    <dbReference type="NCBI Taxonomy" id="80249"/>
    <lineage>
        <taxon>Eukaryota</taxon>
        <taxon>Metazoa</taxon>
        <taxon>Ecdysozoa</taxon>
        <taxon>Arthropoda</taxon>
        <taxon>Hexapoda</taxon>
        <taxon>Insecta</taxon>
        <taxon>Pterygota</taxon>
        <taxon>Neoptera</taxon>
        <taxon>Endopterygota</taxon>
        <taxon>Coleoptera</taxon>
        <taxon>Polyphaga</taxon>
        <taxon>Cucujiformia</taxon>
        <taxon>Chrysomeloidea</taxon>
        <taxon>Chrysomelidae</taxon>
        <taxon>Chrysomelinae</taxon>
        <taxon>Chrysomelini</taxon>
        <taxon>Phaedon</taxon>
    </lineage>
</organism>
<evidence type="ECO:0000256" key="3">
    <source>
        <dbReference type="ARBA" id="ARBA00022448"/>
    </source>
</evidence>
<evidence type="ECO:0000256" key="6">
    <source>
        <dbReference type="ARBA" id="ARBA00022792"/>
    </source>
</evidence>
<dbReference type="GO" id="GO:0045259">
    <property type="term" value="C:proton-transporting ATP synthase complex"/>
    <property type="evidence" value="ECO:0007669"/>
    <property type="project" value="UniProtKB-KW"/>
</dbReference>
<dbReference type="InterPro" id="IPR036228">
    <property type="entry name" value="ATP_synth_F0_dsu_sf_mt"/>
</dbReference>
<keyword evidence="6 10" id="KW-0999">Mitochondrion inner membrane</keyword>
<dbReference type="GO" id="GO:0005743">
    <property type="term" value="C:mitochondrial inner membrane"/>
    <property type="evidence" value="ECO:0007669"/>
    <property type="project" value="UniProtKB-SubCell"/>
</dbReference>
<dbReference type="Proteomes" id="UP001153737">
    <property type="component" value="Chromosome 2"/>
</dbReference>